<gene>
    <name evidence="9" type="ORF">GWO12_08570</name>
</gene>
<dbReference type="InterPro" id="IPR029787">
    <property type="entry name" value="Nucleotide_cyclase"/>
</dbReference>
<dbReference type="GO" id="GO:0005829">
    <property type="term" value="C:cytosol"/>
    <property type="evidence" value="ECO:0007669"/>
    <property type="project" value="TreeGrafter"/>
</dbReference>
<dbReference type="Gene3D" id="3.30.70.270">
    <property type="match status" value="1"/>
</dbReference>
<keyword evidence="4" id="KW-0238">DNA-binding</keyword>
<keyword evidence="1 6" id="KW-0597">Phosphoprotein</keyword>
<dbReference type="Proteomes" id="UP000702544">
    <property type="component" value="Unassembled WGS sequence"/>
</dbReference>
<evidence type="ECO:0000256" key="6">
    <source>
        <dbReference type="PROSITE-ProRule" id="PRU00169"/>
    </source>
</evidence>
<dbReference type="PROSITE" id="PS50110">
    <property type="entry name" value="RESPONSE_REGULATORY"/>
    <property type="match status" value="1"/>
</dbReference>
<feature type="domain" description="Response regulatory" evidence="8">
    <location>
        <begin position="26"/>
        <end position="144"/>
    </location>
</feature>
<name>A0AAE5CD59_9BACT</name>
<dbReference type="GO" id="GO:0032993">
    <property type="term" value="C:protein-DNA complex"/>
    <property type="evidence" value="ECO:0007669"/>
    <property type="project" value="TreeGrafter"/>
</dbReference>
<proteinExistence type="predicted"/>
<evidence type="ECO:0000259" key="8">
    <source>
        <dbReference type="PROSITE" id="PS50110"/>
    </source>
</evidence>
<dbReference type="SUPFAM" id="SSF55073">
    <property type="entry name" value="Nucleotide cyclase"/>
    <property type="match status" value="1"/>
</dbReference>
<dbReference type="InterPro" id="IPR000160">
    <property type="entry name" value="GGDEF_dom"/>
</dbReference>
<feature type="modified residue" description="4-aspartylphosphate" evidence="6">
    <location>
        <position position="75"/>
    </location>
</feature>
<protein>
    <submittedName>
        <fullName evidence="9">Response regulator</fullName>
    </submittedName>
</protein>
<dbReference type="InterPro" id="IPR039420">
    <property type="entry name" value="WalR-like"/>
</dbReference>
<dbReference type="InterPro" id="IPR043128">
    <property type="entry name" value="Rev_trsase/Diguanyl_cyclase"/>
</dbReference>
<dbReference type="SMART" id="SM00448">
    <property type="entry name" value="REC"/>
    <property type="match status" value="1"/>
</dbReference>
<dbReference type="PANTHER" id="PTHR48111">
    <property type="entry name" value="REGULATOR OF RPOS"/>
    <property type="match status" value="1"/>
</dbReference>
<evidence type="ECO:0000313" key="9">
    <source>
        <dbReference type="EMBL" id="NIR75149.1"/>
    </source>
</evidence>
<dbReference type="InterPro" id="IPR011006">
    <property type="entry name" value="CheY-like_superfamily"/>
</dbReference>
<organism evidence="9 10">
    <name type="scientific">Candidatus Kutchimonas denitrificans</name>
    <dbReference type="NCBI Taxonomy" id="3056748"/>
    <lineage>
        <taxon>Bacteria</taxon>
        <taxon>Pseudomonadati</taxon>
        <taxon>Gemmatimonadota</taxon>
        <taxon>Gemmatimonadia</taxon>
        <taxon>Candidatus Palauibacterales</taxon>
        <taxon>Candidatus Palauibacteraceae</taxon>
        <taxon>Candidatus Kutchimonas</taxon>
    </lineage>
</organism>
<keyword evidence="5" id="KW-0804">Transcription</keyword>
<comment type="caution">
    <text evidence="9">The sequence shown here is derived from an EMBL/GenBank/DDBJ whole genome shotgun (WGS) entry which is preliminary data.</text>
</comment>
<evidence type="ECO:0000256" key="1">
    <source>
        <dbReference type="ARBA" id="ARBA00022553"/>
    </source>
</evidence>
<dbReference type="AlphaFoldDB" id="A0AAE5CD59"/>
<dbReference type="EMBL" id="JAACAK010000064">
    <property type="protein sequence ID" value="NIR75149.1"/>
    <property type="molecule type" value="Genomic_DNA"/>
</dbReference>
<dbReference type="PANTHER" id="PTHR48111:SF1">
    <property type="entry name" value="TWO-COMPONENT RESPONSE REGULATOR ORR33"/>
    <property type="match status" value="1"/>
</dbReference>
<dbReference type="GO" id="GO:0006355">
    <property type="term" value="P:regulation of DNA-templated transcription"/>
    <property type="evidence" value="ECO:0007669"/>
    <property type="project" value="TreeGrafter"/>
</dbReference>
<sequence length="334" mass="35944">MTQHTVTGNRDEQDEQMNESASRPPVAIIANDHEWSSRSIKSILTASGYAVLITYTGRKTLEQALSTGADLVLVDRDLPDMTGTEVCQALRGDPCFSASTPILMTSSGNGSRSERLKALAAGAWDYLPLPFDSEELLLRLDSYVRAKLNFDRVAEEGMIDPISGLYNLRGLMRRARELGSDAYRHGRALACIALAPNFDPRGDSTLSKDNAPLWDAVKHLAEILRKSGRVSDAIGRMRLGDFVVLAASTDSARALMVAERLKEAAEAGPGAVEELTLAVGYDAVSDFRVAGIQPAALLAGATAALRQSQQAGNGIAIRRFSGDRDTARALQPKD</sequence>
<dbReference type="GO" id="GO:0000156">
    <property type="term" value="F:phosphorelay response regulator activity"/>
    <property type="evidence" value="ECO:0007669"/>
    <property type="project" value="TreeGrafter"/>
</dbReference>
<keyword evidence="2" id="KW-0902">Two-component regulatory system</keyword>
<feature type="region of interest" description="Disordered" evidence="7">
    <location>
        <begin position="1"/>
        <end position="24"/>
    </location>
</feature>
<dbReference type="InterPro" id="IPR001789">
    <property type="entry name" value="Sig_transdc_resp-reg_receiver"/>
</dbReference>
<evidence type="ECO:0000256" key="4">
    <source>
        <dbReference type="ARBA" id="ARBA00023125"/>
    </source>
</evidence>
<evidence type="ECO:0000256" key="7">
    <source>
        <dbReference type="SAM" id="MobiDB-lite"/>
    </source>
</evidence>
<dbReference type="Gene3D" id="3.40.50.2300">
    <property type="match status" value="1"/>
</dbReference>
<dbReference type="Pfam" id="PF00072">
    <property type="entry name" value="Response_reg"/>
    <property type="match status" value="1"/>
</dbReference>
<keyword evidence="3" id="KW-0805">Transcription regulation</keyword>
<accession>A0AAE5CD59</accession>
<evidence type="ECO:0000256" key="2">
    <source>
        <dbReference type="ARBA" id="ARBA00023012"/>
    </source>
</evidence>
<evidence type="ECO:0000256" key="5">
    <source>
        <dbReference type="ARBA" id="ARBA00023163"/>
    </source>
</evidence>
<reference evidence="9 10" key="1">
    <citation type="submission" date="2020-01" db="EMBL/GenBank/DDBJ databases">
        <title>Genomes assembled from Gulf of Kutch pelagic sediment metagenomes.</title>
        <authorList>
            <person name="Chandrashekar M."/>
            <person name="Mahajan M.S."/>
            <person name="Dave K.J."/>
            <person name="Vatsa P."/>
            <person name="Nathani N.M."/>
        </authorList>
    </citation>
    <scope>NUCLEOTIDE SEQUENCE [LARGE SCALE GENOMIC DNA]</scope>
    <source>
        <strain evidence="9">KS3-K002</strain>
    </source>
</reference>
<dbReference type="GO" id="GO:0000976">
    <property type="term" value="F:transcription cis-regulatory region binding"/>
    <property type="evidence" value="ECO:0007669"/>
    <property type="project" value="TreeGrafter"/>
</dbReference>
<dbReference type="SMART" id="SM00267">
    <property type="entry name" value="GGDEF"/>
    <property type="match status" value="1"/>
</dbReference>
<dbReference type="SUPFAM" id="SSF52172">
    <property type="entry name" value="CheY-like"/>
    <property type="match status" value="1"/>
</dbReference>
<evidence type="ECO:0000256" key="3">
    <source>
        <dbReference type="ARBA" id="ARBA00023015"/>
    </source>
</evidence>
<dbReference type="CDD" id="cd00156">
    <property type="entry name" value="REC"/>
    <property type="match status" value="1"/>
</dbReference>
<evidence type="ECO:0000313" key="10">
    <source>
        <dbReference type="Proteomes" id="UP000702544"/>
    </source>
</evidence>